<feature type="transmembrane region" description="Helical" evidence="1">
    <location>
        <begin position="87"/>
        <end position="105"/>
    </location>
</feature>
<feature type="non-terminal residue" evidence="2">
    <location>
        <position position="127"/>
    </location>
</feature>
<feature type="transmembrane region" description="Helical" evidence="1">
    <location>
        <begin position="52"/>
        <end position="75"/>
    </location>
</feature>
<evidence type="ECO:0000313" key="2">
    <source>
        <dbReference type="EMBL" id="PBK70774.1"/>
    </source>
</evidence>
<evidence type="ECO:0000256" key="1">
    <source>
        <dbReference type="SAM" id="Phobius"/>
    </source>
</evidence>
<keyword evidence="1" id="KW-0472">Membrane</keyword>
<evidence type="ECO:0000313" key="3">
    <source>
        <dbReference type="Proteomes" id="UP000218334"/>
    </source>
</evidence>
<sequence length="127" mass="13643">MGSAQVTLGGIIKQLLISGSGGGYVLPAAGRTQNRSQDVTFLSCCFSGKSSVALSVVPTVDWSTVIAFAAVVVTGMSDSWILRRAKVLYLPLSTIRVFFSVFFWVSRLRHEASLVITSFALRARLGL</sequence>
<protein>
    <submittedName>
        <fullName evidence="2">Uncharacterized protein</fullName>
    </submittedName>
</protein>
<proteinExistence type="predicted"/>
<keyword evidence="1" id="KW-0812">Transmembrane</keyword>
<organism evidence="2 3">
    <name type="scientific">Armillaria solidipes</name>
    <dbReference type="NCBI Taxonomy" id="1076256"/>
    <lineage>
        <taxon>Eukaryota</taxon>
        <taxon>Fungi</taxon>
        <taxon>Dikarya</taxon>
        <taxon>Basidiomycota</taxon>
        <taxon>Agaricomycotina</taxon>
        <taxon>Agaricomycetes</taxon>
        <taxon>Agaricomycetidae</taxon>
        <taxon>Agaricales</taxon>
        <taxon>Marasmiineae</taxon>
        <taxon>Physalacriaceae</taxon>
        <taxon>Armillaria</taxon>
    </lineage>
</organism>
<keyword evidence="3" id="KW-1185">Reference proteome</keyword>
<dbReference type="EMBL" id="KZ293425">
    <property type="protein sequence ID" value="PBK70774.1"/>
    <property type="molecule type" value="Genomic_DNA"/>
</dbReference>
<dbReference type="Proteomes" id="UP000218334">
    <property type="component" value="Unassembled WGS sequence"/>
</dbReference>
<dbReference type="AlphaFoldDB" id="A0A2H3BPC2"/>
<gene>
    <name evidence="2" type="ORF">ARMSODRAFT_955544</name>
</gene>
<name>A0A2H3BPC2_9AGAR</name>
<accession>A0A2H3BPC2</accession>
<keyword evidence="1" id="KW-1133">Transmembrane helix</keyword>
<reference evidence="3" key="1">
    <citation type="journal article" date="2017" name="Nat. Ecol. Evol.">
        <title>Genome expansion and lineage-specific genetic innovations in the forest pathogenic fungi Armillaria.</title>
        <authorList>
            <person name="Sipos G."/>
            <person name="Prasanna A.N."/>
            <person name="Walter M.C."/>
            <person name="O'Connor E."/>
            <person name="Balint B."/>
            <person name="Krizsan K."/>
            <person name="Kiss B."/>
            <person name="Hess J."/>
            <person name="Varga T."/>
            <person name="Slot J."/>
            <person name="Riley R."/>
            <person name="Boka B."/>
            <person name="Rigling D."/>
            <person name="Barry K."/>
            <person name="Lee J."/>
            <person name="Mihaltcheva S."/>
            <person name="LaButti K."/>
            <person name="Lipzen A."/>
            <person name="Waldron R."/>
            <person name="Moloney N.M."/>
            <person name="Sperisen C."/>
            <person name="Kredics L."/>
            <person name="Vagvoelgyi C."/>
            <person name="Patrignani A."/>
            <person name="Fitzpatrick D."/>
            <person name="Nagy I."/>
            <person name="Doyle S."/>
            <person name="Anderson J.B."/>
            <person name="Grigoriev I.V."/>
            <person name="Gueldener U."/>
            <person name="Muensterkoetter M."/>
            <person name="Nagy L.G."/>
        </authorList>
    </citation>
    <scope>NUCLEOTIDE SEQUENCE [LARGE SCALE GENOMIC DNA]</scope>
    <source>
        <strain evidence="3">28-4</strain>
    </source>
</reference>